<accession>A0A150XCK4</accession>
<gene>
    <name evidence="1" type="ORF">AWW68_19430</name>
</gene>
<dbReference type="OrthoDB" id="9813478at2"/>
<keyword evidence="2" id="KW-1185">Reference proteome</keyword>
<evidence type="ECO:0000313" key="2">
    <source>
        <dbReference type="Proteomes" id="UP000075606"/>
    </source>
</evidence>
<reference evidence="1 2" key="1">
    <citation type="submission" date="2016-01" db="EMBL/GenBank/DDBJ databases">
        <title>Genome sequencing of Roseivirga spongicola UST030701-084.</title>
        <authorList>
            <person name="Selvaratnam C."/>
            <person name="Thevarajoo S."/>
            <person name="Goh K.M."/>
            <person name="Ee R."/>
            <person name="Chan K.-G."/>
            <person name="Chong C.S."/>
        </authorList>
    </citation>
    <scope>NUCLEOTIDE SEQUENCE [LARGE SCALE GENOMIC DNA]</scope>
    <source>
        <strain evidence="1 2">UST030701-084</strain>
    </source>
</reference>
<protein>
    <submittedName>
        <fullName evidence="1">Uncharacterized protein</fullName>
    </submittedName>
</protein>
<dbReference type="RefSeq" id="WP_068218913.1">
    <property type="nucleotide sequence ID" value="NZ_LRPC01000006.1"/>
</dbReference>
<sequence>MNDLQKFRNGLASVYCDLPEEGFNKFLEKVYSMEGNFKIDTAWTPPYTQGDCYEIPGRSNRVHRINSGRFAPLFMSHIFNQDTEWKPQRGERVLVRNSQDIEWMERIFLLEIEGSESPYTTVKKAYEAEFEKKEMFEHSCYEQMKPLNQTPLIEVTISEIAKLKGVKPEQIRIKK</sequence>
<organism evidence="1 2">
    <name type="scientific">Roseivirga spongicola</name>
    <dbReference type="NCBI Taxonomy" id="333140"/>
    <lineage>
        <taxon>Bacteria</taxon>
        <taxon>Pseudomonadati</taxon>
        <taxon>Bacteroidota</taxon>
        <taxon>Cytophagia</taxon>
        <taxon>Cytophagales</taxon>
        <taxon>Roseivirgaceae</taxon>
        <taxon>Roseivirga</taxon>
    </lineage>
</organism>
<dbReference type="STRING" id="333140.AWW68_19430"/>
<dbReference type="AlphaFoldDB" id="A0A150XCK4"/>
<name>A0A150XCK4_9BACT</name>
<proteinExistence type="predicted"/>
<dbReference type="Proteomes" id="UP000075606">
    <property type="component" value="Unassembled WGS sequence"/>
</dbReference>
<evidence type="ECO:0000313" key="1">
    <source>
        <dbReference type="EMBL" id="KYG76420.1"/>
    </source>
</evidence>
<dbReference type="EMBL" id="LRPC01000006">
    <property type="protein sequence ID" value="KYG76420.1"/>
    <property type="molecule type" value="Genomic_DNA"/>
</dbReference>
<comment type="caution">
    <text evidence="1">The sequence shown here is derived from an EMBL/GenBank/DDBJ whole genome shotgun (WGS) entry which is preliminary data.</text>
</comment>